<comment type="similarity">
    <text evidence="1 6">Belongs to the universal ribosomal protein uL18 family.</text>
</comment>
<dbReference type="InterPro" id="IPR057267">
    <property type="entry name" value="Rbsml_uL18_arch"/>
</dbReference>
<dbReference type="GO" id="GO:0000027">
    <property type="term" value="P:ribosomal large subunit assembly"/>
    <property type="evidence" value="ECO:0007669"/>
    <property type="project" value="TreeGrafter"/>
</dbReference>
<dbReference type="InterPro" id="IPR057268">
    <property type="entry name" value="Ribosomal_L18"/>
</dbReference>
<dbReference type="PANTHER" id="PTHR23410">
    <property type="entry name" value="RIBOSOMAL PROTEIN L5-RELATED"/>
    <property type="match status" value="1"/>
</dbReference>
<organism evidence="7">
    <name type="scientific">Candidatus Thalassarchaea marina</name>
    <dbReference type="NCBI Taxonomy" id="1680828"/>
    <lineage>
        <taxon>Archaea</taxon>
        <taxon>Methanobacteriati</taxon>
        <taxon>Thermoplasmatota</taxon>
        <taxon>Candidatus Poseidoniia</taxon>
        <taxon>Candidatus Poseidoniia incertae sedis</taxon>
    </lineage>
</organism>
<evidence type="ECO:0000256" key="3">
    <source>
        <dbReference type="ARBA" id="ARBA00022884"/>
    </source>
</evidence>
<keyword evidence="5 6" id="KW-0687">Ribonucleoprotein</keyword>
<dbReference type="Gene3D" id="3.30.420.100">
    <property type="match status" value="1"/>
</dbReference>
<dbReference type="CDD" id="cd00432">
    <property type="entry name" value="Ribosomal_L18_L5e"/>
    <property type="match status" value="1"/>
</dbReference>
<gene>
    <name evidence="6" type="primary">rpl18</name>
</gene>
<dbReference type="GO" id="GO:0003735">
    <property type="term" value="F:structural constituent of ribosome"/>
    <property type="evidence" value="ECO:0007669"/>
    <property type="project" value="InterPro"/>
</dbReference>
<dbReference type="GO" id="GO:0006412">
    <property type="term" value="P:translation"/>
    <property type="evidence" value="ECO:0007669"/>
    <property type="project" value="UniProtKB-UniRule"/>
</dbReference>
<accession>A0A1B1TBW9</accession>
<reference evidence="7" key="1">
    <citation type="submission" date="2014-11" db="EMBL/GenBank/DDBJ databases">
        <authorList>
            <person name="Zhu J."/>
            <person name="Qi W."/>
            <person name="Song R."/>
        </authorList>
    </citation>
    <scope>NUCLEOTIDE SEQUENCE</scope>
</reference>
<dbReference type="EMBL" id="KP211851">
    <property type="protein sequence ID" value="ANV79781.1"/>
    <property type="molecule type" value="Genomic_DNA"/>
</dbReference>
<name>A0A1B1TBW9_9ARCH</name>
<proteinExistence type="inferred from homology"/>
<dbReference type="AlphaFoldDB" id="A0A1B1TBW9"/>
<dbReference type="InterPro" id="IPR005485">
    <property type="entry name" value="Rbsml_uL18_euk_arch"/>
</dbReference>
<keyword evidence="4 6" id="KW-0689">Ribosomal protein</keyword>
<dbReference type="NCBIfam" id="NF006342">
    <property type="entry name" value="PRK08569.1"/>
    <property type="match status" value="1"/>
</dbReference>
<keyword evidence="3 6" id="KW-0694">RNA-binding</keyword>
<dbReference type="GO" id="GO:0022625">
    <property type="term" value="C:cytosolic large ribosomal subunit"/>
    <property type="evidence" value="ECO:0007669"/>
    <property type="project" value="TreeGrafter"/>
</dbReference>
<evidence type="ECO:0000256" key="2">
    <source>
        <dbReference type="ARBA" id="ARBA00022730"/>
    </source>
</evidence>
<evidence type="ECO:0000313" key="7">
    <source>
        <dbReference type="EMBL" id="ANV79781.1"/>
    </source>
</evidence>
<evidence type="ECO:0000256" key="6">
    <source>
        <dbReference type="HAMAP-Rule" id="MF_01337"/>
    </source>
</evidence>
<sequence>MAQGKNQRLRFKRRREGETDYRRRMKLLRGETPRAVVRVSNTQTTCQLIEFNPDGDIVLASVSGKTLVDKYSWPDDISRKSVPASYLAGYALAKSAMSSGHDSAILDIGLSASSKGSRVFAALKGMVDAGLEIPHGEDVLPDDDRINGMHIDDSMGDKVKKSIKAIEEA</sequence>
<protein>
    <recommendedName>
        <fullName evidence="6">Large ribosomal subunit protein uL18</fullName>
    </recommendedName>
</protein>
<evidence type="ECO:0000256" key="4">
    <source>
        <dbReference type="ARBA" id="ARBA00022980"/>
    </source>
</evidence>
<comment type="subunit">
    <text evidence="6">Part of the 50S ribosomal subunit. Contacts the 5S and 23S rRNAs.</text>
</comment>
<reference evidence="7" key="2">
    <citation type="journal article" date="2015" name="ISME J.">
        <title>A new class of marine Euryarchaeota group II from the Mediterranean deep chlorophyll maximum.</title>
        <authorList>
            <person name="Martin-Cuadrado A.B."/>
            <person name="Garcia-Heredia I."/>
            <person name="Molto A.G."/>
            <person name="Lopez-Ubeda R."/>
            <person name="Kimes N."/>
            <person name="Lopez-Garcia P."/>
            <person name="Moreira D."/>
            <person name="Rodriguez-Valera F."/>
        </authorList>
    </citation>
    <scope>NUCLEOTIDE SEQUENCE</scope>
</reference>
<evidence type="ECO:0000256" key="5">
    <source>
        <dbReference type="ARBA" id="ARBA00023274"/>
    </source>
</evidence>
<keyword evidence="2 6" id="KW-0699">rRNA-binding</keyword>
<dbReference type="PANTHER" id="PTHR23410:SF12">
    <property type="entry name" value="LARGE RIBOSOMAL SUBUNIT PROTEIN UL18"/>
    <property type="match status" value="1"/>
</dbReference>
<comment type="function">
    <text evidence="6">This is one of the proteins that bind and probably mediate the attachment of the 5S RNA into the large ribosomal subunit, where it forms part of the central protuberance.</text>
</comment>
<dbReference type="SUPFAM" id="SSF53137">
    <property type="entry name" value="Translational machinery components"/>
    <property type="match status" value="1"/>
</dbReference>
<evidence type="ECO:0000256" key="1">
    <source>
        <dbReference type="ARBA" id="ARBA00007116"/>
    </source>
</evidence>
<dbReference type="HAMAP" id="MF_01337_A">
    <property type="entry name" value="Ribosomal_uL18_A"/>
    <property type="match status" value="1"/>
</dbReference>
<dbReference type="Pfam" id="PF17144">
    <property type="entry name" value="Ribosomal_L5e"/>
    <property type="match status" value="2"/>
</dbReference>
<dbReference type="GO" id="GO:0008097">
    <property type="term" value="F:5S rRNA binding"/>
    <property type="evidence" value="ECO:0007669"/>
    <property type="project" value="InterPro"/>
</dbReference>